<sequence length="131" mass="14211">MDPLHFAQTNKLPFAELLGVEYVAASRDEVVAELAVRDELCTRPEILHGGAVMALADTVGAVATVLNLPEGKGTTTIESKTNFFRPAPLGSRVRAVCTPLHRGQRTMVWQTRIESEAGKLIALVTQTQMVL</sequence>
<dbReference type="RefSeq" id="WP_379905771.1">
    <property type="nucleotide sequence ID" value="NZ_JBHRTR010000046.1"/>
</dbReference>
<keyword evidence="1 3" id="KW-0378">Hydrolase</keyword>
<accession>A0ABV7L7Z0</accession>
<dbReference type="CDD" id="cd03443">
    <property type="entry name" value="PaaI_thioesterase"/>
    <property type="match status" value="1"/>
</dbReference>
<dbReference type="InterPro" id="IPR003736">
    <property type="entry name" value="PAAI_dom"/>
</dbReference>
<comment type="caution">
    <text evidence="3">The sequence shown here is derived from an EMBL/GenBank/DDBJ whole genome shotgun (WGS) entry which is preliminary data.</text>
</comment>
<feature type="domain" description="Thioesterase" evidence="2">
    <location>
        <begin position="46"/>
        <end position="121"/>
    </location>
</feature>
<evidence type="ECO:0000256" key="1">
    <source>
        <dbReference type="ARBA" id="ARBA00022801"/>
    </source>
</evidence>
<keyword evidence="4" id="KW-1185">Reference proteome</keyword>
<dbReference type="Gene3D" id="3.10.129.10">
    <property type="entry name" value="Hotdog Thioesterase"/>
    <property type="match status" value="1"/>
</dbReference>
<evidence type="ECO:0000259" key="2">
    <source>
        <dbReference type="Pfam" id="PF03061"/>
    </source>
</evidence>
<reference evidence="4" key="1">
    <citation type="journal article" date="2019" name="Int. J. Syst. Evol. Microbiol.">
        <title>The Global Catalogue of Microorganisms (GCM) 10K type strain sequencing project: providing services to taxonomists for standard genome sequencing and annotation.</title>
        <authorList>
            <consortium name="The Broad Institute Genomics Platform"/>
            <consortium name="The Broad Institute Genome Sequencing Center for Infectious Disease"/>
            <person name="Wu L."/>
            <person name="Ma J."/>
        </authorList>
    </citation>
    <scope>NUCLEOTIDE SEQUENCE [LARGE SCALE GENOMIC DNA]</scope>
    <source>
        <strain evidence="4">KCTC 42964</strain>
    </source>
</reference>
<dbReference type="PANTHER" id="PTHR43240">
    <property type="entry name" value="1,4-DIHYDROXY-2-NAPHTHOYL-COA THIOESTERASE 1"/>
    <property type="match status" value="1"/>
</dbReference>
<gene>
    <name evidence="3" type="ORF">ACFOGJ_24990</name>
</gene>
<protein>
    <submittedName>
        <fullName evidence="3">PaaI family thioesterase</fullName>
        <ecNumber evidence="3">3.1.2.-</ecNumber>
    </submittedName>
</protein>
<dbReference type="InterPro" id="IPR029069">
    <property type="entry name" value="HotDog_dom_sf"/>
</dbReference>
<evidence type="ECO:0000313" key="3">
    <source>
        <dbReference type="EMBL" id="MFC3230529.1"/>
    </source>
</evidence>
<dbReference type="Pfam" id="PF03061">
    <property type="entry name" value="4HBT"/>
    <property type="match status" value="1"/>
</dbReference>
<dbReference type="EMBL" id="JBHRTR010000046">
    <property type="protein sequence ID" value="MFC3230529.1"/>
    <property type="molecule type" value="Genomic_DNA"/>
</dbReference>
<dbReference type="EC" id="3.1.2.-" evidence="3"/>
<dbReference type="PANTHER" id="PTHR43240:SF8">
    <property type="entry name" value="PHENYLACETIC ACID DEGRADATION-RELATED PROTEIN"/>
    <property type="match status" value="1"/>
</dbReference>
<dbReference type="GO" id="GO:0016787">
    <property type="term" value="F:hydrolase activity"/>
    <property type="evidence" value="ECO:0007669"/>
    <property type="project" value="UniProtKB-KW"/>
</dbReference>
<name>A0ABV7L7Z0_9PROT</name>
<proteinExistence type="predicted"/>
<dbReference type="InterPro" id="IPR006683">
    <property type="entry name" value="Thioestr_dom"/>
</dbReference>
<dbReference type="Proteomes" id="UP001595528">
    <property type="component" value="Unassembled WGS sequence"/>
</dbReference>
<evidence type="ECO:0000313" key="4">
    <source>
        <dbReference type="Proteomes" id="UP001595528"/>
    </source>
</evidence>
<organism evidence="3 4">
    <name type="scientific">Marinibaculum pumilum</name>
    <dbReference type="NCBI Taxonomy" id="1766165"/>
    <lineage>
        <taxon>Bacteria</taxon>
        <taxon>Pseudomonadati</taxon>
        <taxon>Pseudomonadota</taxon>
        <taxon>Alphaproteobacteria</taxon>
        <taxon>Rhodospirillales</taxon>
        <taxon>Rhodospirillaceae</taxon>
        <taxon>Marinibaculum</taxon>
    </lineage>
</organism>
<dbReference type="SUPFAM" id="SSF54637">
    <property type="entry name" value="Thioesterase/thiol ester dehydrase-isomerase"/>
    <property type="match status" value="1"/>
</dbReference>
<dbReference type="NCBIfam" id="TIGR00369">
    <property type="entry name" value="unchar_dom_1"/>
    <property type="match status" value="1"/>
</dbReference>